<dbReference type="EnsemblMetazoa" id="ACOM030565-RA">
    <property type="protein sequence ID" value="ACOM030565-PA.1"/>
    <property type="gene ID" value="ACOM030565"/>
</dbReference>
<evidence type="ECO:0000256" key="1">
    <source>
        <dbReference type="SAM" id="Phobius"/>
    </source>
</evidence>
<keyword evidence="1" id="KW-0472">Membrane</keyword>
<feature type="transmembrane region" description="Helical" evidence="1">
    <location>
        <begin position="20"/>
        <end position="41"/>
    </location>
</feature>
<sequence length="107" mass="11882">MTSIETSGPLLLYTCNLTFATPLYGTGVGVTMLPVLLIMRLDRVEFLFARRMKTTISTVINLMINEIRGRRAKGYRVGGGTETDNADSDFSVLSLLCYIQRLQAKNS</sequence>
<organism evidence="2">
    <name type="scientific">Anopheles coluzzii</name>
    <name type="common">African malaria mosquito</name>
    <dbReference type="NCBI Taxonomy" id="1518534"/>
    <lineage>
        <taxon>Eukaryota</taxon>
        <taxon>Metazoa</taxon>
        <taxon>Ecdysozoa</taxon>
        <taxon>Arthropoda</taxon>
        <taxon>Hexapoda</taxon>
        <taxon>Insecta</taxon>
        <taxon>Pterygota</taxon>
        <taxon>Neoptera</taxon>
        <taxon>Endopterygota</taxon>
        <taxon>Diptera</taxon>
        <taxon>Nematocera</taxon>
        <taxon>Culicoidea</taxon>
        <taxon>Culicidae</taxon>
        <taxon>Anophelinae</taxon>
        <taxon>Anopheles</taxon>
    </lineage>
</organism>
<dbReference type="Proteomes" id="UP000075882">
    <property type="component" value="Unassembled WGS sequence"/>
</dbReference>
<evidence type="ECO:0000313" key="2">
    <source>
        <dbReference type="EnsemblMetazoa" id="ACOM030565-PA.1"/>
    </source>
</evidence>
<keyword evidence="1" id="KW-1133">Transmembrane helix</keyword>
<accession>A0A8W7PEJ6</accession>
<protein>
    <submittedName>
        <fullName evidence="2">Uncharacterized protein</fullName>
    </submittedName>
</protein>
<proteinExistence type="predicted"/>
<keyword evidence="1" id="KW-0812">Transmembrane</keyword>
<dbReference type="AlphaFoldDB" id="A0A8W7PEJ6"/>
<reference evidence="2" key="1">
    <citation type="submission" date="2022-08" db="UniProtKB">
        <authorList>
            <consortium name="EnsemblMetazoa"/>
        </authorList>
    </citation>
    <scope>IDENTIFICATION</scope>
</reference>
<name>A0A8W7PEJ6_ANOCL</name>